<dbReference type="eggNOG" id="COG0657">
    <property type="taxonomic scope" value="Bacteria"/>
</dbReference>
<dbReference type="STRING" id="1150600.ADIARSV_0184"/>
<dbReference type="InterPro" id="IPR050300">
    <property type="entry name" value="GDXG_lipolytic_enzyme"/>
</dbReference>
<proteinExistence type="predicted"/>
<dbReference type="SUPFAM" id="SSF53474">
    <property type="entry name" value="alpha/beta-Hydrolases"/>
    <property type="match status" value="1"/>
</dbReference>
<keyword evidence="4" id="KW-1185">Reference proteome</keyword>
<accession>R9GY09</accession>
<dbReference type="InterPro" id="IPR049492">
    <property type="entry name" value="BD-FAE-like_dom"/>
</dbReference>
<evidence type="ECO:0000256" key="1">
    <source>
        <dbReference type="ARBA" id="ARBA00022801"/>
    </source>
</evidence>
<protein>
    <submittedName>
        <fullName evidence="3">Esterase/lipase</fullName>
    </submittedName>
</protein>
<dbReference type="GO" id="GO:0016787">
    <property type="term" value="F:hydrolase activity"/>
    <property type="evidence" value="ECO:0007669"/>
    <property type="project" value="UniProtKB-KW"/>
</dbReference>
<dbReference type="PANTHER" id="PTHR48081">
    <property type="entry name" value="AB HYDROLASE SUPERFAMILY PROTEIN C4A8.06C"/>
    <property type="match status" value="1"/>
</dbReference>
<sequence length="178" mass="19543">MKKAFLFLFIALSFSSCKKDNDSDQGTKEEIKLNISYGTDNSQKMDVYLPANRTTTTPLVLILHGGAWIDGDKADMKIIQDSLLKHGVAIVSMNYRFASATNHYEGMMEDVGKAFAYVKQNADDWIVRSSSNVVLGVSAGAHIGLFNAYANKQNNEVSAVISLCGPTKTQLSSWLVRP</sequence>
<reference evidence="3 4" key="1">
    <citation type="journal article" date="2013" name="Genome Announc.">
        <title>Draft Genome Sequence of Arcticibacter svalbardensis Strain MN12-7T, a Member of the Family Sphingobacteriaceae Isolated from an Arctic Soil Sample.</title>
        <authorList>
            <person name="Shivaji S."/>
            <person name="Ara S."/>
            <person name="Prasad S."/>
            <person name="Manasa B.P."/>
            <person name="Begum Z."/>
            <person name="Singh A."/>
            <person name="Kumar Pinnaka A."/>
        </authorList>
    </citation>
    <scope>NUCLEOTIDE SEQUENCE [LARGE SCALE GENOMIC DNA]</scope>
    <source>
        <strain evidence="3 4">MN12-7</strain>
    </source>
</reference>
<feature type="domain" description="BD-FAE-like" evidence="2">
    <location>
        <begin position="45"/>
        <end position="154"/>
    </location>
</feature>
<dbReference type="PATRIC" id="fig|1150600.3.peg.179"/>
<dbReference type="Proteomes" id="UP000014174">
    <property type="component" value="Unassembled WGS sequence"/>
</dbReference>
<evidence type="ECO:0000313" key="3">
    <source>
        <dbReference type="EMBL" id="EOR96553.1"/>
    </source>
</evidence>
<dbReference type="OrthoDB" id="9777975at2"/>
<dbReference type="AlphaFoldDB" id="R9GY09"/>
<dbReference type="InterPro" id="IPR029058">
    <property type="entry name" value="AB_hydrolase_fold"/>
</dbReference>
<dbReference type="Pfam" id="PF20434">
    <property type="entry name" value="BD-FAE"/>
    <property type="match status" value="1"/>
</dbReference>
<evidence type="ECO:0000259" key="2">
    <source>
        <dbReference type="Pfam" id="PF20434"/>
    </source>
</evidence>
<dbReference type="EMBL" id="AQPN01000008">
    <property type="protein sequence ID" value="EOR96553.1"/>
    <property type="molecule type" value="Genomic_DNA"/>
</dbReference>
<name>R9GY09_9SPHI</name>
<keyword evidence="1" id="KW-0378">Hydrolase</keyword>
<dbReference type="PROSITE" id="PS51257">
    <property type="entry name" value="PROKAR_LIPOPROTEIN"/>
    <property type="match status" value="1"/>
</dbReference>
<gene>
    <name evidence="3" type="ORF">ADIARSV_0184</name>
</gene>
<dbReference type="Gene3D" id="3.40.50.1820">
    <property type="entry name" value="alpha/beta hydrolase"/>
    <property type="match status" value="1"/>
</dbReference>
<comment type="caution">
    <text evidence="3">The sequence shown here is derived from an EMBL/GenBank/DDBJ whole genome shotgun (WGS) entry which is preliminary data.</text>
</comment>
<organism evidence="3 4">
    <name type="scientific">Arcticibacter svalbardensis MN12-7</name>
    <dbReference type="NCBI Taxonomy" id="1150600"/>
    <lineage>
        <taxon>Bacteria</taxon>
        <taxon>Pseudomonadati</taxon>
        <taxon>Bacteroidota</taxon>
        <taxon>Sphingobacteriia</taxon>
        <taxon>Sphingobacteriales</taxon>
        <taxon>Sphingobacteriaceae</taxon>
        <taxon>Arcticibacter</taxon>
    </lineage>
</organism>
<dbReference type="RefSeq" id="WP_016193438.1">
    <property type="nucleotide sequence ID" value="NZ_AQPN01000008.1"/>
</dbReference>
<evidence type="ECO:0000313" key="4">
    <source>
        <dbReference type="Proteomes" id="UP000014174"/>
    </source>
</evidence>